<name>T0R5H3_SAPDV</name>
<gene>
    <name evidence="1" type="ORF">SDRG_17346</name>
</gene>
<evidence type="ECO:0000313" key="2">
    <source>
        <dbReference type="Proteomes" id="UP000030762"/>
    </source>
</evidence>
<protein>
    <submittedName>
        <fullName evidence="1">Uncharacterized protein</fullName>
    </submittedName>
</protein>
<accession>T0R5H3</accession>
<reference evidence="1 2" key="1">
    <citation type="submission" date="2012-04" db="EMBL/GenBank/DDBJ databases">
        <title>The Genome Sequence of Saprolegnia declina VS20.</title>
        <authorList>
            <consortium name="The Broad Institute Genome Sequencing Platform"/>
            <person name="Russ C."/>
            <person name="Nusbaum C."/>
            <person name="Tyler B."/>
            <person name="van West P."/>
            <person name="Dieguez-Uribeondo J."/>
            <person name="de Bruijn I."/>
            <person name="Tripathy S."/>
            <person name="Jiang R."/>
            <person name="Young S.K."/>
            <person name="Zeng Q."/>
            <person name="Gargeya S."/>
            <person name="Fitzgerald M."/>
            <person name="Haas B."/>
            <person name="Abouelleil A."/>
            <person name="Alvarado L."/>
            <person name="Arachchi H.M."/>
            <person name="Berlin A."/>
            <person name="Chapman S.B."/>
            <person name="Goldberg J."/>
            <person name="Griggs A."/>
            <person name="Gujja S."/>
            <person name="Hansen M."/>
            <person name="Howarth C."/>
            <person name="Imamovic A."/>
            <person name="Larimer J."/>
            <person name="McCowen C."/>
            <person name="Montmayeur A."/>
            <person name="Murphy C."/>
            <person name="Neiman D."/>
            <person name="Pearson M."/>
            <person name="Priest M."/>
            <person name="Roberts A."/>
            <person name="Saif S."/>
            <person name="Shea T."/>
            <person name="Sisk P."/>
            <person name="Sykes S."/>
            <person name="Wortman J."/>
            <person name="Nusbaum C."/>
            <person name="Birren B."/>
        </authorList>
    </citation>
    <scope>NUCLEOTIDE SEQUENCE [LARGE SCALE GENOMIC DNA]</scope>
    <source>
        <strain evidence="1 2">VS20</strain>
    </source>
</reference>
<keyword evidence="2" id="KW-1185">Reference proteome</keyword>
<feature type="non-terminal residue" evidence="1">
    <location>
        <position position="417"/>
    </location>
</feature>
<dbReference type="InParanoid" id="T0R5H3"/>
<dbReference type="Proteomes" id="UP000030762">
    <property type="component" value="Unassembled WGS sequence"/>
</dbReference>
<dbReference type="EMBL" id="JH767412">
    <property type="protein sequence ID" value="EQC24762.1"/>
    <property type="molecule type" value="Genomic_DNA"/>
</dbReference>
<organism evidence="1 2">
    <name type="scientific">Saprolegnia diclina (strain VS20)</name>
    <dbReference type="NCBI Taxonomy" id="1156394"/>
    <lineage>
        <taxon>Eukaryota</taxon>
        <taxon>Sar</taxon>
        <taxon>Stramenopiles</taxon>
        <taxon>Oomycota</taxon>
        <taxon>Saprolegniomycetes</taxon>
        <taxon>Saprolegniales</taxon>
        <taxon>Saprolegniaceae</taxon>
        <taxon>Saprolegnia</taxon>
    </lineage>
</organism>
<dbReference type="VEuPathDB" id="FungiDB:SDRG_17346"/>
<dbReference type="GeneID" id="19958073"/>
<sequence length="417" mass="46514">MSSGHLSSLCRQPSRKGVQLFASLNKITSAPITSGRRVALVYALTCDAQSWVPPVIRDDVVEGFATIAQDPPNEVWYVARAVDLNSTTLEVVNLKRLDATFVDLLVATGDYDVALARFADCDVYVYDKYGTAFEVTSEFDAYEEDDDHDGHDKACDDDDGEDDDSWCYMPWYENIIVDFTHHEACNVPDAILWKLECNTADFFLRSRRAGDGRFKLPGAAIVFWPKSRRLTIAEAIGALEMLRDAIECGDVGTLGLGLREFPCRGHDGQLLLQYKDMELLEPFIRDTQHLPLDEANDTARFIHTSLETCSWPALLPAMESFLARAARKSDASAICRLLASLAGLASADDAVCPPLTQPYTGEFLKSCWQAVVIEPEFRPGNAPTEHCILLDWYFDDFLPTRPGDNYLGQWLPPPLLL</sequence>
<proteinExistence type="predicted"/>
<dbReference type="RefSeq" id="XP_008621809.1">
    <property type="nucleotide sequence ID" value="XM_008623587.1"/>
</dbReference>
<evidence type="ECO:0000313" key="1">
    <source>
        <dbReference type="EMBL" id="EQC24762.1"/>
    </source>
</evidence>
<dbReference type="AlphaFoldDB" id="T0R5H3"/>